<comment type="similarity">
    <text evidence="2">Belongs to the complex I subunit 4 family.</text>
</comment>
<feature type="transmembrane region" description="Helical" evidence="8">
    <location>
        <begin position="408"/>
        <end position="428"/>
    </location>
</feature>
<evidence type="ECO:0000256" key="8">
    <source>
        <dbReference type="SAM" id="Phobius"/>
    </source>
</evidence>
<keyword evidence="3 6" id="KW-0812">Transmembrane</keyword>
<protein>
    <submittedName>
        <fullName evidence="10">NADH-quinone oxidoreductase subunit M</fullName>
    </submittedName>
</protein>
<feature type="transmembrane region" description="Helical" evidence="8">
    <location>
        <begin position="264"/>
        <end position="289"/>
    </location>
</feature>
<feature type="transmembrane region" description="Helical" evidence="8">
    <location>
        <begin position="296"/>
        <end position="318"/>
    </location>
</feature>
<dbReference type="EMBL" id="VFOK01000001">
    <property type="protein sequence ID" value="TQL32153.1"/>
    <property type="molecule type" value="Genomic_DNA"/>
</dbReference>
<reference evidence="10 11" key="1">
    <citation type="submission" date="2019-06" db="EMBL/GenBank/DDBJ databases">
        <title>Sequencing the genomes of 1000 actinobacteria strains.</title>
        <authorList>
            <person name="Klenk H.-P."/>
        </authorList>
    </citation>
    <scope>NUCLEOTIDE SEQUENCE [LARGE SCALE GENOMIC DNA]</scope>
    <source>
        <strain evidence="10 11">DSM 24617</strain>
    </source>
</reference>
<dbReference type="GO" id="GO:0016020">
    <property type="term" value="C:membrane"/>
    <property type="evidence" value="ECO:0007669"/>
    <property type="project" value="UniProtKB-SubCell"/>
</dbReference>
<dbReference type="PANTHER" id="PTHR43507:SF1">
    <property type="entry name" value="NADH-UBIQUINONE OXIDOREDUCTASE CHAIN 4"/>
    <property type="match status" value="1"/>
</dbReference>
<dbReference type="GO" id="GO:0015990">
    <property type="term" value="P:electron transport coupled proton transport"/>
    <property type="evidence" value="ECO:0007669"/>
    <property type="project" value="TreeGrafter"/>
</dbReference>
<evidence type="ECO:0000256" key="3">
    <source>
        <dbReference type="ARBA" id="ARBA00022692"/>
    </source>
</evidence>
<dbReference type="PANTHER" id="PTHR43507">
    <property type="entry name" value="NADH-UBIQUINONE OXIDOREDUCTASE CHAIN 4"/>
    <property type="match status" value="1"/>
</dbReference>
<feature type="transmembrane region" description="Helical" evidence="8">
    <location>
        <begin position="238"/>
        <end position="258"/>
    </location>
</feature>
<proteinExistence type="inferred from homology"/>
<dbReference type="Proteomes" id="UP000318336">
    <property type="component" value="Unassembled WGS sequence"/>
</dbReference>
<evidence type="ECO:0000313" key="10">
    <source>
        <dbReference type="EMBL" id="TQL32153.1"/>
    </source>
</evidence>
<evidence type="ECO:0000313" key="11">
    <source>
        <dbReference type="Proteomes" id="UP000318336"/>
    </source>
</evidence>
<dbReference type="NCBIfam" id="TIGR01972">
    <property type="entry name" value="NDH_I_M"/>
    <property type="match status" value="1"/>
</dbReference>
<feature type="transmembrane region" description="Helical" evidence="8">
    <location>
        <begin position="506"/>
        <end position="529"/>
    </location>
</feature>
<dbReference type="InterPro" id="IPR001750">
    <property type="entry name" value="ND/Mrp_TM"/>
</dbReference>
<dbReference type="GO" id="GO:0008137">
    <property type="term" value="F:NADH dehydrogenase (ubiquinone) activity"/>
    <property type="evidence" value="ECO:0007669"/>
    <property type="project" value="InterPro"/>
</dbReference>
<feature type="transmembrane region" description="Helical" evidence="8">
    <location>
        <begin position="159"/>
        <end position="184"/>
    </location>
</feature>
<feature type="domain" description="NADH:quinone oxidoreductase/Mrp antiporter transmembrane" evidence="9">
    <location>
        <begin position="122"/>
        <end position="399"/>
    </location>
</feature>
<name>A0A542X8J5_9MICO</name>
<keyword evidence="11" id="KW-1185">Reference proteome</keyword>
<keyword evidence="5 8" id="KW-0472">Membrane</keyword>
<feature type="transmembrane region" description="Helical" evidence="8">
    <location>
        <begin position="127"/>
        <end position="147"/>
    </location>
</feature>
<dbReference type="RefSeq" id="WP_236022423.1">
    <property type="nucleotide sequence ID" value="NZ_CAJTBP010000001.1"/>
</dbReference>
<gene>
    <name evidence="10" type="ORF">FB554_0268</name>
</gene>
<organism evidence="10 11">
    <name type="scientific">Barrientosiimonas humi</name>
    <dbReference type="NCBI Taxonomy" id="999931"/>
    <lineage>
        <taxon>Bacteria</taxon>
        <taxon>Bacillati</taxon>
        <taxon>Actinomycetota</taxon>
        <taxon>Actinomycetes</taxon>
        <taxon>Micrococcales</taxon>
        <taxon>Dermacoccaceae</taxon>
        <taxon>Barrientosiimonas</taxon>
    </lineage>
</organism>
<feature type="transmembrane region" description="Helical" evidence="8">
    <location>
        <begin position="204"/>
        <end position="226"/>
    </location>
</feature>
<dbReference type="GO" id="GO:0003954">
    <property type="term" value="F:NADH dehydrogenase activity"/>
    <property type="evidence" value="ECO:0007669"/>
    <property type="project" value="TreeGrafter"/>
</dbReference>
<evidence type="ECO:0000256" key="6">
    <source>
        <dbReference type="RuleBase" id="RU000320"/>
    </source>
</evidence>
<comment type="caution">
    <text evidence="10">The sequence shown here is derived from an EMBL/GenBank/DDBJ whole genome shotgun (WGS) entry which is preliminary data.</text>
</comment>
<evidence type="ECO:0000256" key="2">
    <source>
        <dbReference type="ARBA" id="ARBA00009025"/>
    </source>
</evidence>
<accession>A0A542X8J5</accession>
<evidence type="ECO:0000256" key="5">
    <source>
        <dbReference type="ARBA" id="ARBA00023136"/>
    </source>
</evidence>
<feature type="transmembrane region" description="Helical" evidence="8">
    <location>
        <begin position="367"/>
        <end position="388"/>
    </location>
</feature>
<keyword evidence="4 8" id="KW-1133">Transmembrane helix</keyword>
<evidence type="ECO:0000256" key="4">
    <source>
        <dbReference type="ARBA" id="ARBA00022989"/>
    </source>
</evidence>
<dbReference type="GO" id="GO:0042773">
    <property type="term" value="P:ATP synthesis coupled electron transport"/>
    <property type="evidence" value="ECO:0007669"/>
    <property type="project" value="InterPro"/>
</dbReference>
<dbReference type="AlphaFoldDB" id="A0A542X8J5"/>
<dbReference type="InterPro" id="IPR003918">
    <property type="entry name" value="NADH_UbQ_OxRdtase"/>
</dbReference>
<evidence type="ECO:0000259" key="9">
    <source>
        <dbReference type="Pfam" id="PF00361"/>
    </source>
</evidence>
<dbReference type="InterPro" id="IPR010227">
    <property type="entry name" value="NADH_Q_OxRdtase_chainM/4"/>
</dbReference>
<feature type="transmembrane region" description="Helical" evidence="8">
    <location>
        <begin position="324"/>
        <end position="344"/>
    </location>
</feature>
<feature type="transmembrane region" description="Helical" evidence="8">
    <location>
        <begin position="102"/>
        <end position="121"/>
    </location>
</feature>
<dbReference type="GO" id="GO:0012505">
    <property type="term" value="C:endomembrane system"/>
    <property type="evidence" value="ECO:0007669"/>
    <property type="project" value="UniProtKB-SubCell"/>
</dbReference>
<dbReference type="GO" id="GO:0048039">
    <property type="term" value="F:ubiquinone binding"/>
    <property type="evidence" value="ECO:0007669"/>
    <property type="project" value="TreeGrafter"/>
</dbReference>
<dbReference type="Pfam" id="PF00361">
    <property type="entry name" value="Proton_antipo_M"/>
    <property type="match status" value="1"/>
</dbReference>
<evidence type="ECO:0000256" key="7">
    <source>
        <dbReference type="SAM" id="MobiDB-lite"/>
    </source>
</evidence>
<dbReference type="PRINTS" id="PR01437">
    <property type="entry name" value="NUOXDRDTASE4"/>
</dbReference>
<sequence length="543" mass="55725">MVAAVLVPLVVGGALVCSDRMPRPVGQRTASAVALAAAVASAACVGVTLVDRPVLDRPWVTAVGMRLNLGVDGISAPLLALTAAIGVLVVLYGIARPPRARYGTYLGCLLLVVGAALLTFLARDAVLFFLAFEIVLVPMWLLIKGFGDPATRDAAAARFVLYTVLGSTLMLVGILALTFAAGTADLTELARTRGSALGTTQQTIVAALLLVGLGIKVPLFPFHSWLPAAHTAAPTTGSVLLAAVLLKMGTYGVVRLAVGAVPEGFARLAPVVGVLAVVGILWGGLVCLVERSLKRLIAWSSVAHMGFVMLALAAGGTLGVQAALLGNIAHGVVSALLFFVVGGLKDRWHGDDLDTAREGLRDARPRLGLALVVGMAGSLALPGLATFWGEVLTILAAWDPAPGRPETLFAWLAVLAALGGVLAAAYALRVLRIVWAGGGAPGRPADERLRTDETRVDVARVDVARAGATRADETRDESLADGETPAGDPPTGAVAVASPDAVGAEWVVITVLVVAVLAVGVLPTALLAISEPDVLRMLGEVAR</sequence>
<feature type="region of interest" description="Disordered" evidence="7">
    <location>
        <begin position="469"/>
        <end position="491"/>
    </location>
</feature>
<feature type="transmembrane region" description="Helical" evidence="8">
    <location>
        <begin position="74"/>
        <end position="95"/>
    </location>
</feature>
<evidence type="ECO:0000256" key="1">
    <source>
        <dbReference type="ARBA" id="ARBA00004127"/>
    </source>
</evidence>
<comment type="subcellular location">
    <subcellularLocation>
        <location evidence="1">Endomembrane system</location>
        <topology evidence="1">Multi-pass membrane protein</topology>
    </subcellularLocation>
    <subcellularLocation>
        <location evidence="6">Membrane</location>
        <topology evidence="6">Multi-pass membrane protein</topology>
    </subcellularLocation>
</comment>
<feature type="transmembrane region" description="Helical" evidence="8">
    <location>
        <begin position="30"/>
        <end position="50"/>
    </location>
</feature>